<feature type="domain" description="Enoyl reductase (ER)" evidence="5">
    <location>
        <begin position="24"/>
        <end position="355"/>
    </location>
</feature>
<organism evidence="6 7">
    <name type="scientific">Dimorphilus gyrociliatus</name>
    <dbReference type="NCBI Taxonomy" id="2664684"/>
    <lineage>
        <taxon>Eukaryota</taxon>
        <taxon>Metazoa</taxon>
        <taxon>Spiralia</taxon>
        <taxon>Lophotrochozoa</taxon>
        <taxon>Annelida</taxon>
        <taxon>Polychaeta</taxon>
        <taxon>Polychaeta incertae sedis</taxon>
        <taxon>Dinophilidae</taxon>
        <taxon>Dimorphilus</taxon>
    </lineage>
</organism>
<evidence type="ECO:0000259" key="5">
    <source>
        <dbReference type="SMART" id="SM00829"/>
    </source>
</evidence>
<dbReference type="SUPFAM" id="SSF51735">
    <property type="entry name" value="NAD(P)-binding Rossmann-fold domains"/>
    <property type="match status" value="1"/>
</dbReference>
<dbReference type="Proteomes" id="UP000549394">
    <property type="component" value="Unassembled WGS sequence"/>
</dbReference>
<keyword evidence="3" id="KW-0560">Oxidoreductase</keyword>
<dbReference type="InterPro" id="IPR013149">
    <property type="entry name" value="ADH-like_C"/>
</dbReference>
<proteinExistence type="inferred from homology"/>
<evidence type="ECO:0000256" key="4">
    <source>
        <dbReference type="RuleBase" id="RU361277"/>
    </source>
</evidence>
<evidence type="ECO:0000313" key="7">
    <source>
        <dbReference type="Proteomes" id="UP000549394"/>
    </source>
</evidence>
<keyword evidence="7" id="KW-1185">Reference proteome</keyword>
<dbReference type="InterPro" id="IPR036291">
    <property type="entry name" value="NAD(P)-bd_dom_sf"/>
</dbReference>
<dbReference type="AlphaFoldDB" id="A0A7I8WCZ5"/>
<evidence type="ECO:0000256" key="2">
    <source>
        <dbReference type="ARBA" id="ARBA00022833"/>
    </source>
</evidence>
<dbReference type="GO" id="GO:0008270">
    <property type="term" value="F:zinc ion binding"/>
    <property type="evidence" value="ECO:0007669"/>
    <property type="project" value="InterPro"/>
</dbReference>
<dbReference type="InterPro" id="IPR002328">
    <property type="entry name" value="ADH_Zn_CS"/>
</dbReference>
<keyword evidence="2 4" id="KW-0862">Zinc</keyword>
<dbReference type="InterPro" id="IPR011032">
    <property type="entry name" value="GroES-like_sf"/>
</dbReference>
<dbReference type="Pfam" id="PF00107">
    <property type="entry name" value="ADH_zinc_N"/>
    <property type="match status" value="1"/>
</dbReference>
<reference evidence="6 7" key="1">
    <citation type="submission" date="2020-08" db="EMBL/GenBank/DDBJ databases">
        <authorList>
            <person name="Hejnol A."/>
        </authorList>
    </citation>
    <scope>NUCLEOTIDE SEQUENCE [LARGE SCALE GENOMIC DNA]</scope>
</reference>
<dbReference type="OrthoDB" id="1879366at2759"/>
<dbReference type="PANTHER" id="PTHR43401:SF2">
    <property type="entry name" value="L-THREONINE 3-DEHYDROGENASE"/>
    <property type="match status" value="1"/>
</dbReference>
<dbReference type="PROSITE" id="PS00059">
    <property type="entry name" value="ADH_ZINC"/>
    <property type="match status" value="1"/>
</dbReference>
<gene>
    <name evidence="6" type="ORF">DGYR_LOCUS13320</name>
</gene>
<dbReference type="GO" id="GO:0016491">
    <property type="term" value="F:oxidoreductase activity"/>
    <property type="evidence" value="ECO:0007669"/>
    <property type="project" value="UniProtKB-KW"/>
</dbReference>
<name>A0A7I8WCZ5_9ANNE</name>
<keyword evidence="1 4" id="KW-0479">Metal-binding</keyword>
<dbReference type="Pfam" id="PF08240">
    <property type="entry name" value="ADH_N"/>
    <property type="match status" value="1"/>
</dbReference>
<comment type="cofactor">
    <cofactor evidence="4">
        <name>Zn(2+)</name>
        <dbReference type="ChEBI" id="CHEBI:29105"/>
    </cofactor>
</comment>
<accession>A0A7I8WCZ5</accession>
<dbReference type="Gene3D" id="3.40.50.720">
    <property type="entry name" value="NAD(P)-binding Rossmann-like Domain"/>
    <property type="match status" value="1"/>
</dbReference>
<protein>
    <submittedName>
        <fullName evidence="6">DgyrCDS14211</fullName>
    </submittedName>
</protein>
<dbReference type="InterPro" id="IPR050129">
    <property type="entry name" value="Zn_alcohol_dh"/>
</dbReference>
<dbReference type="SMART" id="SM00829">
    <property type="entry name" value="PKS_ER"/>
    <property type="match status" value="1"/>
</dbReference>
<dbReference type="Gene3D" id="3.90.180.10">
    <property type="entry name" value="Medium-chain alcohol dehydrogenases, catalytic domain"/>
    <property type="match status" value="1"/>
</dbReference>
<evidence type="ECO:0000313" key="6">
    <source>
        <dbReference type="EMBL" id="CAD5126036.1"/>
    </source>
</evidence>
<evidence type="ECO:0000256" key="3">
    <source>
        <dbReference type="ARBA" id="ARBA00023002"/>
    </source>
</evidence>
<dbReference type="InterPro" id="IPR020843">
    <property type="entry name" value="ER"/>
</dbReference>
<dbReference type="InterPro" id="IPR013154">
    <property type="entry name" value="ADH-like_N"/>
</dbReference>
<dbReference type="PANTHER" id="PTHR43401">
    <property type="entry name" value="L-THREONINE 3-DEHYDROGENASE"/>
    <property type="match status" value="1"/>
</dbReference>
<comment type="similarity">
    <text evidence="4">Belongs to the zinc-containing alcohol dehydrogenase family.</text>
</comment>
<dbReference type="EMBL" id="CAJFCJ010000031">
    <property type="protein sequence ID" value="CAD5126036.1"/>
    <property type="molecule type" value="Genomic_DNA"/>
</dbReference>
<comment type="caution">
    <text evidence="6">The sequence shown here is derived from an EMBL/GenBank/DDBJ whole genome shotgun (WGS) entry which is preliminary data.</text>
</comment>
<sequence>MSNEQEIPDRMYGLVKTKDEIGYDFDENMIVPHPIEDEVLIKVESVSLCGSDLVLWNWTDAAKVIASIPFTPGHECCGTVVKCGPESKLQIGDRVAVENHFFCGKCHQCKHDRGDICSDMGQYGHGKKTPYGGCSQYSIVSSKYCYKLGNIINADEAALLEPLGVAHNAVENLGDLNREDVLIIGAGPIGLMAIPCVKSCGANRVIICDINEKRLQFAKEMGADHVINTNHQNLSESISQLTNGDGIGRLIECSGAVQIASIMFQLVRKGGHIVLVGLVKQPLIIENYMRDLVFKSIQIRGIHGRRIFHTWRETEKLVESKRVDISKLISHKFQFKDYKKAFEILLSGEAHKIILTP</sequence>
<evidence type="ECO:0000256" key="1">
    <source>
        <dbReference type="ARBA" id="ARBA00022723"/>
    </source>
</evidence>
<dbReference type="SUPFAM" id="SSF50129">
    <property type="entry name" value="GroES-like"/>
    <property type="match status" value="1"/>
</dbReference>